<protein>
    <submittedName>
        <fullName evidence="2">Uncharacterized protein</fullName>
    </submittedName>
</protein>
<dbReference type="AlphaFoldDB" id="A0AAD5MPW9"/>
<evidence type="ECO:0000256" key="1">
    <source>
        <dbReference type="SAM" id="MobiDB-lite"/>
    </source>
</evidence>
<sequence>MVKDRTSNLVPDRRRHKPQSQQAAHRSLRDAVWARATAGVMRRLKSRRLRAEICVLSLMGQTFGYQ</sequence>
<dbReference type="Proteomes" id="UP001196413">
    <property type="component" value="Unassembled WGS sequence"/>
</dbReference>
<reference evidence="2" key="1">
    <citation type="submission" date="2021-06" db="EMBL/GenBank/DDBJ databases">
        <title>Parelaphostrongylus tenuis whole genome reference sequence.</title>
        <authorList>
            <person name="Garwood T.J."/>
            <person name="Larsen P.A."/>
            <person name="Fountain-Jones N.M."/>
            <person name="Garbe J.R."/>
            <person name="Macchietto M.G."/>
            <person name="Kania S.A."/>
            <person name="Gerhold R.W."/>
            <person name="Richards J.E."/>
            <person name="Wolf T.M."/>
        </authorList>
    </citation>
    <scope>NUCLEOTIDE SEQUENCE</scope>
    <source>
        <strain evidence="2">MNPRO001-30</strain>
        <tissue evidence="2">Meninges</tissue>
    </source>
</reference>
<organism evidence="2 3">
    <name type="scientific">Parelaphostrongylus tenuis</name>
    <name type="common">Meningeal worm</name>
    <dbReference type="NCBI Taxonomy" id="148309"/>
    <lineage>
        <taxon>Eukaryota</taxon>
        <taxon>Metazoa</taxon>
        <taxon>Ecdysozoa</taxon>
        <taxon>Nematoda</taxon>
        <taxon>Chromadorea</taxon>
        <taxon>Rhabditida</taxon>
        <taxon>Rhabditina</taxon>
        <taxon>Rhabditomorpha</taxon>
        <taxon>Strongyloidea</taxon>
        <taxon>Metastrongylidae</taxon>
        <taxon>Parelaphostrongylus</taxon>
    </lineage>
</organism>
<proteinExistence type="predicted"/>
<feature type="region of interest" description="Disordered" evidence="1">
    <location>
        <begin position="1"/>
        <end position="28"/>
    </location>
</feature>
<keyword evidence="3" id="KW-1185">Reference proteome</keyword>
<name>A0AAD5MPW9_PARTN</name>
<dbReference type="EMBL" id="JAHQIW010001105">
    <property type="protein sequence ID" value="KAJ1351559.1"/>
    <property type="molecule type" value="Genomic_DNA"/>
</dbReference>
<gene>
    <name evidence="2" type="ORF">KIN20_007628</name>
</gene>
<evidence type="ECO:0000313" key="3">
    <source>
        <dbReference type="Proteomes" id="UP001196413"/>
    </source>
</evidence>
<evidence type="ECO:0000313" key="2">
    <source>
        <dbReference type="EMBL" id="KAJ1351559.1"/>
    </source>
</evidence>
<accession>A0AAD5MPW9</accession>
<comment type="caution">
    <text evidence="2">The sequence shown here is derived from an EMBL/GenBank/DDBJ whole genome shotgun (WGS) entry which is preliminary data.</text>
</comment>